<keyword evidence="1" id="KW-0812">Transmembrane</keyword>
<feature type="transmembrane region" description="Helical" evidence="1">
    <location>
        <begin position="42"/>
        <end position="66"/>
    </location>
</feature>
<keyword evidence="1" id="KW-1133">Transmembrane helix</keyword>
<keyword evidence="3" id="KW-1185">Reference proteome</keyword>
<comment type="caution">
    <text evidence="2">The sequence shown here is derived from an EMBL/GenBank/DDBJ whole genome shotgun (WGS) entry which is preliminary data.</text>
</comment>
<reference evidence="3" key="2">
    <citation type="journal article" date="2018" name="Environ. Microbiol.">
        <title>Bloom of a denitrifying methanotroph, 'Candidatus Methylomirabilis limnetica', in a deep stratified lake.</title>
        <authorList>
            <person name="Graf J.S."/>
            <person name="Mayr M.J."/>
            <person name="Marchant H.K."/>
            <person name="Tienken D."/>
            <person name="Hach P.F."/>
            <person name="Brand A."/>
            <person name="Schubert C.J."/>
            <person name="Kuypers M.M."/>
            <person name="Milucka J."/>
        </authorList>
    </citation>
    <scope>NUCLEOTIDE SEQUENCE [LARGE SCALE GENOMIC DNA]</scope>
    <source>
        <strain evidence="3">Zug</strain>
    </source>
</reference>
<dbReference type="Proteomes" id="UP000241436">
    <property type="component" value="Unassembled WGS sequence"/>
</dbReference>
<name>A0A2T4U0B3_9BACT</name>
<dbReference type="AlphaFoldDB" id="A0A2T4U0B3"/>
<evidence type="ECO:0000313" key="3">
    <source>
        <dbReference type="Proteomes" id="UP000241436"/>
    </source>
</evidence>
<keyword evidence="1" id="KW-0472">Membrane</keyword>
<gene>
    <name evidence="2" type="ORF">CLG94_02210</name>
</gene>
<proteinExistence type="predicted"/>
<evidence type="ECO:0000313" key="2">
    <source>
        <dbReference type="EMBL" id="PTL36810.1"/>
    </source>
</evidence>
<evidence type="ECO:0000256" key="1">
    <source>
        <dbReference type="SAM" id="Phobius"/>
    </source>
</evidence>
<accession>A0A2T4U0B3</accession>
<dbReference type="RefSeq" id="WP_107561273.1">
    <property type="nucleotide sequence ID" value="NZ_NVQC01000011.1"/>
</dbReference>
<reference evidence="2 3" key="1">
    <citation type="submission" date="2017-09" db="EMBL/GenBank/DDBJ databases">
        <title>Bloom of a denitrifying methanotroph, Candidatus Methylomirabilis limnetica, in a deep stratified lake.</title>
        <authorList>
            <person name="Graf J.S."/>
            <person name="Marchant H.K."/>
            <person name="Tienken D."/>
            <person name="Hach P.F."/>
            <person name="Brand A."/>
            <person name="Schubert C.J."/>
            <person name="Kuypers M.M."/>
            <person name="Milucka J."/>
        </authorList>
    </citation>
    <scope>NUCLEOTIDE SEQUENCE [LARGE SCALE GENOMIC DNA]</scope>
    <source>
        <strain evidence="2 3">Zug</strain>
    </source>
</reference>
<sequence>MLTFTAIDQLFPGDRSPARPVTNRFFFGSAGSILATKALQRYYFFLAAFFGAAFAAFGAAFFFAAIEFLTPFHG</sequence>
<organism evidence="2 3">
    <name type="scientific">Candidatus Methylomirabilis limnetica</name>
    <dbReference type="NCBI Taxonomy" id="2033718"/>
    <lineage>
        <taxon>Bacteria</taxon>
        <taxon>Candidatus Methylomirabilota</taxon>
        <taxon>Candidatus Methylomirabilia</taxon>
        <taxon>Candidatus Methylomirabilales</taxon>
        <taxon>Candidatus Methylomirabilaceae</taxon>
        <taxon>Candidatus Methylomirabilis</taxon>
    </lineage>
</organism>
<dbReference type="EMBL" id="NVQC01000011">
    <property type="protein sequence ID" value="PTL36810.1"/>
    <property type="molecule type" value="Genomic_DNA"/>
</dbReference>
<protein>
    <submittedName>
        <fullName evidence="2">Uncharacterized protein</fullName>
    </submittedName>
</protein>